<evidence type="ECO:0000313" key="1">
    <source>
        <dbReference type="EMBL" id="KAI4806806.1"/>
    </source>
</evidence>
<feature type="non-terminal residue" evidence="1">
    <location>
        <position position="68"/>
    </location>
</feature>
<dbReference type="EMBL" id="CM043804">
    <property type="protein sequence ID" value="KAI4806806.1"/>
    <property type="molecule type" value="Genomic_DNA"/>
</dbReference>
<comment type="caution">
    <text evidence="1">The sequence shown here is derived from an EMBL/GenBank/DDBJ whole genome shotgun (WGS) entry which is preliminary data.</text>
</comment>
<gene>
    <name evidence="1" type="ORF">KUCAC02_017604</name>
</gene>
<proteinExistence type="predicted"/>
<organism evidence="1 2">
    <name type="scientific">Chaenocephalus aceratus</name>
    <name type="common">Blackfin icefish</name>
    <name type="synonym">Chaenichthys aceratus</name>
    <dbReference type="NCBI Taxonomy" id="36190"/>
    <lineage>
        <taxon>Eukaryota</taxon>
        <taxon>Metazoa</taxon>
        <taxon>Chordata</taxon>
        <taxon>Craniata</taxon>
        <taxon>Vertebrata</taxon>
        <taxon>Euteleostomi</taxon>
        <taxon>Actinopterygii</taxon>
        <taxon>Neopterygii</taxon>
        <taxon>Teleostei</taxon>
        <taxon>Neoteleostei</taxon>
        <taxon>Acanthomorphata</taxon>
        <taxon>Eupercaria</taxon>
        <taxon>Perciformes</taxon>
        <taxon>Notothenioidei</taxon>
        <taxon>Channichthyidae</taxon>
        <taxon>Chaenocephalus</taxon>
    </lineage>
</organism>
<name>A0ACB9W2A7_CHAAC</name>
<keyword evidence="2" id="KW-1185">Reference proteome</keyword>
<feature type="non-terminal residue" evidence="1">
    <location>
        <position position="1"/>
    </location>
</feature>
<reference evidence="1" key="1">
    <citation type="submission" date="2022-05" db="EMBL/GenBank/DDBJ databases">
        <title>Chromosome-level genome of Chaenocephalus aceratus.</title>
        <authorList>
            <person name="Park H."/>
        </authorList>
    </citation>
    <scope>NUCLEOTIDE SEQUENCE</scope>
    <source>
        <strain evidence="1">KU_202001</strain>
    </source>
</reference>
<accession>A0ACB9W2A7</accession>
<dbReference type="Proteomes" id="UP001057452">
    <property type="component" value="Chromosome 20"/>
</dbReference>
<protein>
    <submittedName>
        <fullName evidence="1">Uncharacterized protein</fullName>
    </submittedName>
</protein>
<evidence type="ECO:0000313" key="2">
    <source>
        <dbReference type="Proteomes" id="UP001057452"/>
    </source>
</evidence>
<sequence>AVLSTGKVWRDRVDQPLTNSKIKGCWALDKNNQTFRKLGDKYEGQGKIPPFYWDQGAVLLSNVHVLSA</sequence>